<dbReference type="NCBIfam" id="TIGR00652">
    <property type="entry name" value="DapF"/>
    <property type="match status" value="1"/>
</dbReference>
<dbReference type="PANTHER" id="PTHR31689">
    <property type="entry name" value="DIAMINOPIMELATE EPIMERASE, CHLOROPLASTIC"/>
    <property type="match status" value="1"/>
</dbReference>
<dbReference type="Proteomes" id="UP000256379">
    <property type="component" value="Unassembled WGS sequence"/>
</dbReference>
<dbReference type="SUPFAM" id="SSF54506">
    <property type="entry name" value="Diaminopimelate epimerase-like"/>
    <property type="match status" value="2"/>
</dbReference>
<dbReference type="EMBL" id="NXLQ01000002">
    <property type="protein sequence ID" value="RDU67079.1"/>
    <property type="molecule type" value="Genomic_DNA"/>
</dbReference>
<dbReference type="OrthoDB" id="9805408at2"/>
<evidence type="ECO:0000256" key="3">
    <source>
        <dbReference type="ARBA" id="ARBA00013080"/>
    </source>
</evidence>
<reference evidence="10 11" key="1">
    <citation type="submission" date="2018-04" db="EMBL/GenBank/DDBJ databases">
        <title>Novel Campyloabacter and Helicobacter Species and Strains.</title>
        <authorList>
            <person name="Mannion A.J."/>
            <person name="Shen Z."/>
            <person name="Fox J.G."/>
        </authorList>
    </citation>
    <scope>NUCLEOTIDE SEQUENCE [LARGE SCALE GENOMIC DNA]</scope>
    <source>
        <strain evidence="10 11">MIT 17-337</strain>
    </source>
</reference>
<dbReference type="InterPro" id="IPR018510">
    <property type="entry name" value="DAP_epimerase_AS"/>
</dbReference>
<accession>A0A3D8IPA9</accession>
<dbReference type="Pfam" id="PF01678">
    <property type="entry name" value="DAP_epimerase"/>
    <property type="match status" value="2"/>
</dbReference>
<evidence type="ECO:0000256" key="1">
    <source>
        <dbReference type="ARBA" id="ARBA00005196"/>
    </source>
</evidence>
<organism evidence="10 11">
    <name type="scientific">Helicobacter didelphidarum</name>
    <dbReference type="NCBI Taxonomy" id="2040648"/>
    <lineage>
        <taxon>Bacteria</taxon>
        <taxon>Pseudomonadati</taxon>
        <taxon>Campylobacterota</taxon>
        <taxon>Epsilonproteobacteria</taxon>
        <taxon>Campylobacterales</taxon>
        <taxon>Helicobacteraceae</taxon>
        <taxon>Helicobacter</taxon>
    </lineage>
</organism>
<evidence type="ECO:0000256" key="6">
    <source>
        <dbReference type="ARBA" id="ARBA00023235"/>
    </source>
</evidence>
<comment type="pathway">
    <text evidence="1">Amino-acid biosynthesis; L-lysine biosynthesis via DAP pathway; DL-2,6-diaminopimelate from LL-2,6-diaminopimelate: step 1/1.</text>
</comment>
<evidence type="ECO:0000256" key="5">
    <source>
        <dbReference type="ARBA" id="ARBA00023154"/>
    </source>
</evidence>
<proteinExistence type="inferred from homology"/>
<evidence type="ECO:0000256" key="9">
    <source>
        <dbReference type="PROSITE-ProRule" id="PRU10125"/>
    </source>
</evidence>
<dbReference type="AlphaFoldDB" id="A0A3D8IPA9"/>
<name>A0A3D8IPA9_9HELI</name>
<dbReference type="EC" id="5.1.1.7" evidence="3 8"/>
<keyword evidence="5" id="KW-0457">Lysine biosynthesis</keyword>
<dbReference type="GO" id="GO:0009089">
    <property type="term" value="P:lysine biosynthetic process via diaminopimelate"/>
    <property type="evidence" value="ECO:0007669"/>
    <property type="project" value="UniProtKB-UniRule"/>
</dbReference>
<comment type="similarity">
    <text evidence="2">Belongs to the diaminopimelate epimerase family.</text>
</comment>
<comment type="catalytic activity">
    <reaction evidence="7">
        <text>(2S,6S)-2,6-diaminopimelate = meso-2,6-diaminopimelate</text>
        <dbReference type="Rhea" id="RHEA:15393"/>
        <dbReference type="ChEBI" id="CHEBI:57609"/>
        <dbReference type="ChEBI" id="CHEBI:57791"/>
        <dbReference type="EC" id="5.1.1.7"/>
    </reaction>
</comment>
<protein>
    <recommendedName>
        <fullName evidence="3 8">Diaminopimelate epimerase</fullName>
        <ecNumber evidence="3 8">5.1.1.7</ecNumber>
    </recommendedName>
</protein>
<keyword evidence="11" id="KW-1185">Reference proteome</keyword>
<gene>
    <name evidence="10" type="ORF">CQA53_02140</name>
</gene>
<sequence>MIVSKYCASGNDFLIFHTLESKDRSTMAVNLCNRFYGIGADGLVILLPYTQTLSNSQDKIAYKWEFYNSDGSMANMCGNASRAVSLYAYHNNLAPLRHSFLSKVGVIQTQIQEIINPKEAFVQSNLGSYKFERSVVEHHKENIYNFELIIMGIPHLVCHTDSMYDFNLLSVDLEFLAKLRNKYNANVNIAFRNNQTIHYATFERGVEGITQACGTGACAVYVSYKDFQREYTLIPPSKERLVVSCKEKQIHFAGIVHKVCDCML</sequence>
<evidence type="ECO:0000313" key="11">
    <source>
        <dbReference type="Proteomes" id="UP000256379"/>
    </source>
</evidence>
<evidence type="ECO:0000256" key="2">
    <source>
        <dbReference type="ARBA" id="ARBA00010219"/>
    </source>
</evidence>
<dbReference type="Gene3D" id="3.10.310.10">
    <property type="entry name" value="Diaminopimelate Epimerase, Chain A, domain 1"/>
    <property type="match status" value="2"/>
</dbReference>
<dbReference type="GO" id="GO:0005829">
    <property type="term" value="C:cytosol"/>
    <property type="evidence" value="ECO:0007669"/>
    <property type="project" value="TreeGrafter"/>
</dbReference>
<dbReference type="PROSITE" id="PS01326">
    <property type="entry name" value="DAP_EPIMERASE"/>
    <property type="match status" value="1"/>
</dbReference>
<evidence type="ECO:0000256" key="7">
    <source>
        <dbReference type="ARBA" id="ARBA00051712"/>
    </source>
</evidence>
<keyword evidence="4" id="KW-0028">Amino-acid biosynthesis</keyword>
<dbReference type="InterPro" id="IPR001653">
    <property type="entry name" value="DAP_epimerase_DapF"/>
</dbReference>
<evidence type="ECO:0000313" key="10">
    <source>
        <dbReference type="EMBL" id="RDU67079.1"/>
    </source>
</evidence>
<dbReference type="RefSeq" id="WP_115542375.1">
    <property type="nucleotide sequence ID" value="NZ_NXLQ01000002.1"/>
</dbReference>
<dbReference type="UniPathway" id="UPA00034">
    <property type="reaction ID" value="UER00025"/>
</dbReference>
<evidence type="ECO:0000256" key="4">
    <source>
        <dbReference type="ARBA" id="ARBA00022605"/>
    </source>
</evidence>
<feature type="active site" evidence="9">
    <location>
        <position position="77"/>
    </location>
</feature>
<comment type="caution">
    <text evidence="10">The sequence shown here is derived from an EMBL/GenBank/DDBJ whole genome shotgun (WGS) entry which is preliminary data.</text>
</comment>
<evidence type="ECO:0000256" key="8">
    <source>
        <dbReference type="NCBIfam" id="TIGR00652"/>
    </source>
</evidence>
<dbReference type="PANTHER" id="PTHR31689:SF0">
    <property type="entry name" value="DIAMINOPIMELATE EPIMERASE"/>
    <property type="match status" value="1"/>
</dbReference>
<dbReference type="GO" id="GO:0008837">
    <property type="term" value="F:diaminopimelate epimerase activity"/>
    <property type="evidence" value="ECO:0007669"/>
    <property type="project" value="UniProtKB-UniRule"/>
</dbReference>
<keyword evidence="6" id="KW-0413">Isomerase</keyword>